<feature type="transmembrane region" description="Helical" evidence="6">
    <location>
        <begin position="142"/>
        <end position="162"/>
    </location>
</feature>
<feature type="transmembrane region" description="Helical" evidence="6">
    <location>
        <begin position="333"/>
        <end position="355"/>
    </location>
</feature>
<comment type="caution">
    <text evidence="8">The sequence shown here is derived from an EMBL/GenBank/DDBJ whole genome shotgun (WGS) entry which is preliminary data.</text>
</comment>
<protein>
    <submittedName>
        <fullName evidence="8">MFS transporter</fullName>
    </submittedName>
</protein>
<sequence length="389" mass="40165">MSLIATIKNQPNINSIYSVLSLASIGAIAAAVILLLPLIVGALVDHLAMSEQAAGWVVAIDMAGYTLATVLAITWIHRCHWRQVTLLGMLAMIVGNILSMLLSSFEVLALVRFITGFAAGAVTAIVVAAMGKTTNPDRAYGFWIVGQLLLGSAGFALLPNLIASYGPAAIFALLVVLLLLALSLIAFIPLAAADEVKPSQAATAKFKLTKLFIYLAIAAILISYAGLTAVWSYVERIAVSAGFSSALIGYSLSIASLAGIAGGVAATLLGVRLGRVLPIVIALGSAVVGVLLLKLDFSHLLYTVSACLFLFGWNLMLPFFMGAIAAADSSSRVLALANAAIGVGLMLGPGVGGLFLSEADYANLTTAGISLIVISLLLITPLAITAKNK</sequence>
<feature type="transmembrane region" description="Helical" evidence="6">
    <location>
        <begin position="276"/>
        <end position="293"/>
    </location>
</feature>
<feature type="transmembrane region" description="Helical" evidence="6">
    <location>
        <begin position="211"/>
        <end position="234"/>
    </location>
</feature>
<dbReference type="Proteomes" id="UP001069090">
    <property type="component" value="Unassembled WGS sequence"/>
</dbReference>
<evidence type="ECO:0000256" key="1">
    <source>
        <dbReference type="ARBA" id="ARBA00004651"/>
    </source>
</evidence>
<keyword evidence="4 6" id="KW-1133">Transmembrane helix</keyword>
<keyword evidence="2" id="KW-1003">Cell membrane</keyword>
<dbReference type="PROSITE" id="PS50850">
    <property type="entry name" value="MFS"/>
    <property type="match status" value="1"/>
</dbReference>
<dbReference type="InterPro" id="IPR050189">
    <property type="entry name" value="MFS_Efflux_Transporters"/>
</dbReference>
<keyword evidence="9" id="KW-1185">Reference proteome</keyword>
<keyword evidence="5 6" id="KW-0472">Membrane</keyword>
<feature type="domain" description="Major facilitator superfamily (MFS) profile" evidence="7">
    <location>
        <begin position="18"/>
        <end position="387"/>
    </location>
</feature>
<proteinExistence type="predicted"/>
<evidence type="ECO:0000256" key="3">
    <source>
        <dbReference type="ARBA" id="ARBA00022692"/>
    </source>
</evidence>
<feature type="transmembrane region" description="Helical" evidence="6">
    <location>
        <begin position="56"/>
        <end position="77"/>
    </location>
</feature>
<evidence type="ECO:0000256" key="5">
    <source>
        <dbReference type="ARBA" id="ARBA00023136"/>
    </source>
</evidence>
<reference evidence="8 9" key="1">
    <citation type="submission" date="2022-12" db="EMBL/GenBank/DDBJ databases">
        <title>Dasania phycosphaerae sp. nov., isolated from particulate material of the south coast of Korea.</title>
        <authorList>
            <person name="Jiang Y."/>
        </authorList>
    </citation>
    <scope>NUCLEOTIDE SEQUENCE [LARGE SCALE GENOMIC DNA]</scope>
    <source>
        <strain evidence="8 9">GY-19</strain>
    </source>
</reference>
<dbReference type="EMBL" id="JAPTGG010000008">
    <property type="protein sequence ID" value="MCZ0865643.1"/>
    <property type="molecule type" value="Genomic_DNA"/>
</dbReference>
<dbReference type="InterPro" id="IPR036259">
    <property type="entry name" value="MFS_trans_sf"/>
</dbReference>
<dbReference type="RefSeq" id="WP_258331789.1">
    <property type="nucleotide sequence ID" value="NZ_JAPTGG010000008.1"/>
</dbReference>
<evidence type="ECO:0000313" key="9">
    <source>
        <dbReference type="Proteomes" id="UP001069090"/>
    </source>
</evidence>
<dbReference type="InterPro" id="IPR011701">
    <property type="entry name" value="MFS"/>
</dbReference>
<dbReference type="Pfam" id="PF07690">
    <property type="entry name" value="MFS_1"/>
    <property type="match status" value="1"/>
</dbReference>
<keyword evidence="3 6" id="KW-0812">Transmembrane</keyword>
<evidence type="ECO:0000256" key="6">
    <source>
        <dbReference type="SAM" id="Phobius"/>
    </source>
</evidence>
<feature type="transmembrane region" description="Helical" evidence="6">
    <location>
        <begin position="299"/>
        <end position="321"/>
    </location>
</feature>
<dbReference type="Gene3D" id="1.20.1250.20">
    <property type="entry name" value="MFS general substrate transporter like domains"/>
    <property type="match status" value="1"/>
</dbReference>
<organism evidence="8 9">
    <name type="scientific">Dasania phycosphaerae</name>
    <dbReference type="NCBI Taxonomy" id="2950436"/>
    <lineage>
        <taxon>Bacteria</taxon>
        <taxon>Pseudomonadati</taxon>
        <taxon>Pseudomonadota</taxon>
        <taxon>Gammaproteobacteria</taxon>
        <taxon>Cellvibrionales</taxon>
        <taxon>Spongiibacteraceae</taxon>
        <taxon>Dasania</taxon>
    </lineage>
</organism>
<dbReference type="InterPro" id="IPR020846">
    <property type="entry name" value="MFS_dom"/>
</dbReference>
<dbReference type="PANTHER" id="PTHR43124:SF10">
    <property type="entry name" value="PURINE EFFLUX PUMP PBUE"/>
    <property type="match status" value="1"/>
</dbReference>
<dbReference type="GO" id="GO:0022857">
    <property type="term" value="F:transmembrane transporter activity"/>
    <property type="evidence" value="ECO:0007669"/>
    <property type="project" value="InterPro"/>
</dbReference>
<dbReference type="SUPFAM" id="SSF103473">
    <property type="entry name" value="MFS general substrate transporter"/>
    <property type="match status" value="1"/>
</dbReference>
<feature type="transmembrane region" description="Helical" evidence="6">
    <location>
        <begin position="20"/>
        <end position="44"/>
    </location>
</feature>
<dbReference type="GO" id="GO:0005886">
    <property type="term" value="C:plasma membrane"/>
    <property type="evidence" value="ECO:0007669"/>
    <property type="project" value="UniProtKB-SubCell"/>
</dbReference>
<feature type="transmembrane region" description="Helical" evidence="6">
    <location>
        <begin position="246"/>
        <end position="269"/>
    </location>
</feature>
<name>A0A9J6RM96_9GAMM</name>
<feature type="transmembrane region" description="Helical" evidence="6">
    <location>
        <begin position="109"/>
        <end position="130"/>
    </location>
</feature>
<comment type="subcellular location">
    <subcellularLocation>
        <location evidence="1">Cell membrane</location>
        <topology evidence="1">Multi-pass membrane protein</topology>
    </subcellularLocation>
</comment>
<evidence type="ECO:0000313" key="8">
    <source>
        <dbReference type="EMBL" id="MCZ0865643.1"/>
    </source>
</evidence>
<accession>A0A9J6RM96</accession>
<evidence type="ECO:0000259" key="7">
    <source>
        <dbReference type="PROSITE" id="PS50850"/>
    </source>
</evidence>
<dbReference type="AlphaFoldDB" id="A0A9J6RM96"/>
<evidence type="ECO:0000256" key="2">
    <source>
        <dbReference type="ARBA" id="ARBA00022475"/>
    </source>
</evidence>
<dbReference type="PANTHER" id="PTHR43124">
    <property type="entry name" value="PURINE EFFLUX PUMP PBUE"/>
    <property type="match status" value="1"/>
</dbReference>
<feature type="transmembrane region" description="Helical" evidence="6">
    <location>
        <begin position="168"/>
        <end position="190"/>
    </location>
</feature>
<feature type="transmembrane region" description="Helical" evidence="6">
    <location>
        <begin position="361"/>
        <end position="384"/>
    </location>
</feature>
<gene>
    <name evidence="8" type="ORF">O0V09_10545</name>
</gene>
<feature type="transmembrane region" description="Helical" evidence="6">
    <location>
        <begin position="84"/>
        <end position="103"/>
    </location>
</feature>
<evidence type="ECO:0000256" key="4">
    <source>
        <dbReference type="ARBA" id="ARBA00022989"/>
    </source>
</evidence>